<feature type="transmembrane region" description="Helical" evidence="1">
    <location>
        <begin position="78"/>
        <end position="97"/>
    </location>
</feature>
<evidence type="ECO:0000259" key="2">
    <source>
        <dbReference type="Pfam" id="PF00892"/>
    </source>
</evidence>
<name>A0A345UHN3_9BACT</name>
<dbReference type="EMBL" id="CP027806">
    <property type="protein sequence ID" value="AXI99984.1"/>
    <property type="molecule type" value="Genomic_DNA"/>
</dbReference>
<feature type="transmembrane region" description="Helical" evidence="1">
    <location>
        <begin position="195"/>
        <end position="214"/>
    </location>
</feature>
<feature type="domain" description="EamA" evidence="2">
    <location>
        <begin position="164"/>
        <end position="296"/>
    </location>
</feature>
<feature type="transmembrane region" description="Helical" evidence="1">
    <location>
        <begin position="12"/>
        <end position="32"/>
    </location>
</feature>
<dbReference type="GO" id="GO:0016020">
    <property type="term" value="C:membrane"/>
    <property type="evidence" value="ECO:0007669"/>
    <property type="project" value="InterPro"/>
</dbReference>
<protein>
    <submittedName>
        <fullName evidence="3">Threonine/homoserine efflux transporter RhtA</fullName>
    </submittedName>
</protein>
<sequence>MHTDQPPVSRLVLLLGLGMTTFAFAPILVRFAGDTDPVFLATIRTVSAALMLLPFWLRMRMRDAQSGTEVRAWSRADNLTAVAAGFFLALHFVLWFASLSFTSVASASVLVTIHPIILIVVESATGSGRFGRLTWFGVFVAFSGSVLLGVMDTDPAATYSNPVLGNALAVGAAVMFVFYLLLSRKLRAKGGWLDFVFRVYAGTAAGCLLILLIMRPSTDATLMAWVCGLALALGPQILGHGSLNYSVKYVAPTLLSTLILVEPVFAIVLAGFLFSEIPSFAESAAMMVIMTGVGLSWVGGSATPKIKGQ</sequence>
<accession>A0A345UHN3</accession>
<evidence type="ECO:0000313" key="4">
    <source>
        <dbReference type="Proteomes" id="UP000254808"/>
    </source>
</evidence>
<feature type="transmembrane region" description="Helical" evidence="1">
    <location>
        <begin position="163"/>
        <end position="183"/>
    </location>
</feature>
<dbReference type="RefSeq" id="WP_240644821.1">
    <property type="nucleotide sequence ID" value="NZ_CP027806.1"/>
</dbReference>
<dbReference type="Proteomes" id="UP000254808">
    <property type="component" value="Chromosome"/>
</dbReference>
<dbReference type="PANTHER" id="PTHR22911">
    <property type="entry name" value="ACYL-MALONYL CONDENSING ENZYME-RELATED"/>
    <property type="match status" value="1"/>
</dbReference>
<dbReference type="Pfam" id="PF00892">
    <property type="entry name" value="EamA"/>
    <property type="match status" value="2"/>
</dbReference>
<reference evidence="3 4" key="1">
    <citation type="submission" date="2018-03" db="EMBL/GenBank/DDBJ databases">
        <title>Phenotypic and genomic properties of Cyclonatronum proteinivorum gen. nov., sp. nov., a haloalkaliphilic bacteroidete from soda lakes possessing Na+-translocating rhodopsin.</title>
        <authorList>
            <person name="Toshchakov S.V."/>
            <person name="Korzhenkov A."/>
            <person name="Samarov N.I."/>
            <person name="Kublanov I.V."/>
            <person name="Muntyan M.S."/>
            <person name="Sorokin D.Y."/>
        </authorList>
    </citation>
    <scope>NUCLEOTIDE SEQUENCE [LARGE SCALE GENOMIC DNA]</scope>
    <source>
        <strain evidence="3 4">Omega</strain>
    </source>
</reference>
<feature type="domain" description="EamA" evidence="2">
    <location>
        <begin position="12"/>
        <end position="148"/>
    </location>
</feature>
<evidence type="ECO:0000256" key="1">
    <source>
        <dbReference type="SAM" id="Phobius"/>
    </source>
</evidence>
<feature type="transmembrane region" description="Helical" evidence="1">
    <location>
        <begin position="280"/>
        <end position="300"/>
    </location>
</feature>
<dbReference type="SUPFAM" id="SSF103481">
    <property type="entry name" value="Multidrug resistance efflux transporter EmrE"/>
    <property type="match status" value="2"/>
</dbReference>
<feature type="transmembrane region" description="Helical" evidence="1">
    <location>
        <begin position="38"/>
        <end position="57"/>
    </location>
</feature>
<proteinExistence type="predicted"/>
<dbReference type="PANTHER" id="PTHR22911:SF76">
    <property type="entry name" value="EAMA DOMAIN-CONTAINING PROTEIN"/>
    <property type="match status" value="1"/>
</dbReference>
<evidence type="ECO:0000313" key="3">
    <source>
        <dbReference type="EMBL" id="AXI99984.1"/>
    </source>
</evidence>
<dbReference type="AlphaFoldDB" id="A0A345UHN3"/>
<keyword evidence="1" id="KW-0812">Transmembrane</keyword>
<keyword evidence="1" id="KW-1133">Transmembrane helix</keyword>
<feature type="transmembrane region" description="Helical" evidence="1">
    <location>
        <begin position="103"/>
        <end position="121"/>
    </location>
</feature>
<feature type="transmembrane region" description="Helical" evidence="1">
    <location>
        <begin position="133"/>
        <end position="151"/>
    </location>
</feature>
<feature type="transmembrane region" description="Helical" evidence="1">
    <location>
        <begin position="250"/>
        <end position="274"/>
    </location>
</feature>
<dbReference type="KEGG" id="cprv:CYPRO_0701"/>
<keyword evidence="1" id="KW-0472">Membrane</keyword>
<organism evidence="3 4">
    <name type="scientific">Cyclonatronum proteinivorum</name>
    <dbReference type="NCBI Taxonomy" id="1457365"/>
    <lineage>
        <taxon>Bacteria</taxon>
        <taxon>Pseudomonadati</taxon>
        <taxon>Balneolota</taxon>
        <taxon>Balneolia</taxon>
        <taxon>Balneolales</taxon>
        <taxon>Cyclonatronaceae</taxon>
        <taxon>Cyclonatronum</taxon>
    </lineage>
</organism>
<dbReference type="InterPro" id="IPR037185">
    <property type="entry name" value="EmrE-like"/>
</dbReference>
<keyword evidence="4" id="KW-1185">Reference proteome</keyword>
<gene>
    <name evidence="3" type="ORF">CYPRO_0701</name>
</gene>
<feature type="transmembrane region" description="Helical" evidence="1">
    <location>
        <begin position="220"/>
        <end position="238"/>
    </location>
</feature>
<dbReference type="InterPro" id="IPR000620">
    <property type="entry name" value="EamA_dom"/>
</dbReference>